<dbReference type="Pfam" id="PF02518">
    <property type="entry name" value="HATPase_c"/>
    <property type="match status" value="1"/>
</dbReference>
<evidence type="ECO:0000313" key="14">
    <source>
        <dbReference type="EMBL" id="MCY1718814.1"/>
    </source>
</evidence>
<evidence type="ECO:0000256" key="2">
    <source>
        <dbReference type="ARBA" id="ARBA00004236"/>
    </source>
</evidence>
<keyword evidence="12" id="KW-1133">Transmembrane helix</keyword>
<dbReference type="SMART" id="SM00387">
    <property type="entry name" value="HATPase_c"/>
    <property type="match status" value="1"/>
</dbReference>
<keyword evidence="6" id="KW-0808">Transferase</keyword>
<keyword evidence="11 12" id="KW-0472">Membrane</keyword>
<dbReference type="SMART" id="SM00388">
    <property type="entry name" value="HisKA"/>
    <property type="match status" value="1"/>
</dbReference>
<dbReference type="InterPro" id="IPR036097">
    <property type="entry name" value="HisK_dim/P_sf"/>
</dbReference>
<evidence type="ECO:0000256" key="9">
    <source>
        <dbReference type="ARBA" id="ARBA00022840"/>
    </source>
</evidence>
<dbReference type="RefSeq" id="WP_343331153.1">
    <property type="nucleotide sequence ID" value="NZ_JAPOHD010000002.1"/>
</dbReference>
<dbReference type="InterPro" id="IPR005467">
    <property type="entry name" value="His_kinase_dom"/>
</dbReference>
<evidence type="ECO:0000256" key="3">
    <source>
        <dbReference type="ARBA" id="ARBA00012438"/>
    </source>
</evidence>
<feature type="transmembrane region" description="Helical" evidence="12">
    <location>
        <begin position="45"/>
        <end position="62"/>
    </location>
</feature>
<evidence type="ECO:0000256" key="7">
    <source>
        <dbReference type="ARBA" id="ARBA00022741"/>
    </source>
</evidence>
<name>A0A9X3J2X9_9BACT</name>
<comment type="caution">
    <text evidence="14">The sequence shown here is derived from an EMBL/GenBank/DDBJ whole genome shotgun (WGS) entry which is preliminary data.</text>
</comment>
<keyword evidence="5" id="KW-0597">Phosphoprotein</keyword>
<protein>
    <recommendedName>
        <fullName evidence="3">histidine kinase</fullName>
        <ecNumber evidence="3">2.7.13.3</ecNumber>
    </recommendedName>
</protein>
<dbReference type="InterPro" id="IPR004358">
    <property type="entry name" value="Sig_transdc_His_kin-like_C"/>
</dbReference>
<keyword evidence="15" id="KW-1185">Reference proteome</keyword>
<dbReference type="CDD" id="cd00082">
    <property type="entry name" value="HisKA"/>
    <property type="match status" value="1"/>
</dbReference>
<dbReference type="InterPro" id="IPR003661">
    <property type="entry name" value="HisK_dim/P_dom"/>
</dbReference>
<dbReference type="Gene3D" id="3.30.565.10">
    <property type="entry name" value="Histidine kinase-like ATPase, C-terminal domain"/>
    <property type="match status" value="1"/>
</dbReference>
<feature type="transmembrane region" description="Helical" evidence="12">
    <location>
        <begin position="12"/>
        <end position="33"/>
    </location>
</feature>
<evidence type="ECO:0000256" key="5">
    <source>
        <dbReference type="ARBA" id="ARBA00022553"/>
    </source>
</evidence>
<dbReference type="AlphaFoldDB" id="A0A9X3J2X9"/>
<evidence type="ECO:0000313" key="15">
    <source>
        <dbReference type="Proteomes" id="UP001145087"/>
    </source>
</evidence>
<keyword evidence="12" id="KW-0812">Transmembrane</keyword>
<dbReference type="EMBL" id="JAPOHD010000002">
    <property type="protein sequence ID" value="MCY1718814.1"/>
    <property type="molecule type" value="Genomic_DNA"/>
</dbReference>
<evidence type="ECO:0000256" key="11">
    <source>
        <dbReference type="ARBA" id="ARBA00023136"/>
    </source>
</evidence>
<evidence type="ECO:0000256" key="1">
    <source>
        <dbReference type="ARBA" id="ARBA00000085"/>
    </source>
</evidence>
<evidence type="ECO:0000256" key="8">
    <source>
        <dbReference type="ARBA" id="ARBA00022777"/>
    </source>
</evidence>
<dbReference type="PANTHER" id="PTHR43711:SF31">
    <property type="entry name" value="HISTIDINE KINASE"/>
    <property type="match status" value="1"/>
</dbReference>
<dbReference type="Proteomes" id="UP001145087">
    <property type="component" value="Unassembled WGS sequence"/>
</dbReference>
<dbReference type="PROSITE" id="PS50109">
    <property type="entry name" value="HIS_KIN"/>
    <property type="match status" value="1"/>
</dbReference>
<evidence type="ECO:0000256" key="10">
    <source>
        <dbReference type="ARBA" id="ARBA00023012"/>
    </source>
</evidence>
<comment type="catalytic activity">
    <reaction evidence="1">
        <text>ATP + protein L-histidine = ADP + protein N-phospho-L-histidine.</text>
        <dbReference type="EC" id="2.7.13.3"/>
    </reaction>
</comment>
<comment type="subcellular location">
    <subcellularLocation>
        <location evidence="2">Cell membrane</location>
    </subcellularLocation>
</comment>
<dbReference type="PRINTS" id="PR00344">
    <property type="entry name" value="BCTRLSENSOR"/>
</dbReference>
<accession>A0A9X3J2X9</accession>
<reference evidence="14" key="1">
    <citation type="submission" date="2022-11" db="EMBL/GenBank/DDBJ databases">
        <title>Marilongibacter aestuarii gen. nov., sp. nov., isolated from tidal flat sediment.</title>
        <authorList>
            <person name="Jiayan W."/>
        </authorList>
    </citation>
    <scope>NUCLEOTIDE SEQUENCE</scope>
    <source>
        <strain evidence="14">Z1-6</strain>
    </source>
</reference>
<dbReference type="EC" id="2.7.13.3" evidence="3"/>
<dbReference type="FunFam" id="3.30.565.10:FF:000023">
    <property type="entry name" value="PAS domain-containing sensor histidine kinase"/>
    <property type="match status" value="1"/>
</dbReference>
<evidence type="ECO:0000256" key="6">
    <source>
        <dbReference type="ARBA" id="ARBA00022679"/>
    </source>
</evidence>
<dbReference type="CDD" id="cd16922">
    <property type="entry name" value="HATPase_EvgS-ArcB-TorS-like"/>
    <property type="match status" value="1"/>
</dbReference>
<dbReference type="GO" id="GO:0000155">
    <property type="term" value="F:phosphorelay sensor kinase activity"/>
    <property type="evidence" value="ECO:0007669"/>
    <property type="project" value="InterPro"/>
</dbReference>
<dbReference type="InterPro" id="IPR036890">
    <property type="entry name" value="HATPase_C_sf"/>
</dbReference>
<gene>
    <name evidence="14" type="ORF">OU798_00575</name>
</gene>
<dbReference type="GO" id="GO:0005524">
    <property type="term" value="F:ATP binding"/>
    <property type="evidence" value="ECO:0007669"/>
    <property type="project" value="UniProtKB-KW"/>
</dbReference>
<organism evidence="14 15">
    <name type="scientific">Draconibacterium aestuarii</name>
    <dbReference type="NCBI Taxonomy" id="2998507"/>
    <lineage>
        <taxon>Bacteria</taxon>
        <taxon>Pseudomonadati</taxon>
        <taxon>Bacteroidota</taxon>
        <taxon>Bacteroidia</taxon>
        <taxon>Marinilabiliales</taxon>
        <taxon>Prolixibacteraceae</taxon>
        <taxon>Draconibacterium</taxon>
    </lineage>
</organism>
<evidence type="ECO:0000259" key="13">
    <source>
        <dbReference type="PROSITE" id="PS50109"/>
    </source>
</evidence>
<dbReference type="SUPFAM" id="SSF55874">
    <property type="entry name" value="ATPase domain of HSP90 chaperone/DNA topoisomerase II/histidine kinase"/>
    <property type="match status" value="1"/>
</dbReference>
<keyword evidence="7" id="KW-0547">Nucleotide-binding</keyword>
<dbReference type="InterPro" id="IPR003594">
    <property type="entry name" value="HATPase_dom"/>
</dbReference>
<dbReference type="Gene3D" id="1.10.287.130">
    <property type="match status" value="1"/>
</dbReference>
<keyword evidence="10" id="KW-0902">Two-component regulatory system</keyword>
<dbReference type="PANTHER" id="PTHR43711">
    <property type="entry name" value="TWO-COMPONENT HISTIDINE KINASE"/>
    <property type="match status" value="1"/>
</dbReference>
<sequence>MRKFKFEYKITIIYLIVGGAWIIFSDKLIASLTDDNSVLTEMQTYKGWFYVTITAILLFFMVKNHLLKLRKAQQEAVESNRLKSAFLQNISHEIRTPMNSIIGFSNLLETENVSKQETSEYVANITTSSKQLLKIVDELMDISLIETGNMKVSQDKVNLNLLLDDIYNSFTPLIKNKIQFAVKKGLSDERGTICTDEMKLSQIISNLVTNANKYSEEGSITLSYLLQNNEIRFCVSDTGAGIPPQFHKQVFQRFRQLNTSETKINDGVGLGLSICKGNVELLGGKIWVESNPGKGSSFYFTIPYLKAE</sequence>
<evidence type="ECO:0000256" key="12">
    <source>
        <dbReference type="SAM" id="Phobius"/>
    </source>
</evidence>
<keyword evidence="4" id="KW-1003">Cell membrane</keyword>
<dbReference type="GO" id="GO:0005886">
    <property type="term" value="C:plasma membrane"/>
    <property type="evidence" value="ECO:0007669"/>
    <property type="project" value="UniProtKB-SubCell"/>
</dbReference>
<dbReference type="SUPFAM" id="SSF47384">
    <property type="entry name" value="Homodimeric domain of signal transducing histidine kinase"/>
    <property type="match status" value="1"/>
</dbReference>
<keyword evidence="9" id="KW-0067">ATP-binding</keyword>
<feature type="domain" description="Histidine kinase" evidence="13">
    <location>
        <begin position="89"/>
        <end position="306"/>
    </location>
</feature>
<keyword evidence="8 14" id="KW-0418">Kinase</keyword>
<proteinExistence type="predicted"/>
<dbReference type="InterPro" id="IPR050736">
    <property type="entry name" value="Sensor_HK_Regulatory"/>
</dbReference>
<evidence type="ECO:0000256" key="4">
    <source>
        <dbReference type="ARBA" id="ARBA00022475"/>
    </source>
</evidence>
<dbReference type="Pfam" id="PF00512">
    <property type="entry name" value="HisKA"/>
    <property type="match status" value="1"/>
</dbReference>